<dbReference type="Pfam" id="PF00172">
    <property type="entry name" value="Zn_clus"/>
    <property type="match status" value="1"/>
</dbReference>
<keyword evidence="11" id="KW-1185">Reference proteome</keyword>
<evidence type="ECO:0000256" key="5">
    <source>
        <dbReference type="ARBA" id="ARBA00023242"/>
    </source>
</evidence>
<keyword evidence="5" id="KW-0539">Nucleus</keyword>
<dbReference type="SMART" id="SM00066">
    <property type="entry name" value="GAL4"/>
    <property type="match status" value="1"/>
</dbReference>
<feature type="compositionally biased region" description="Polar residues" evidence="7">
    <location>
        <begin position="443"/>
        <end position="460"/>
    </location>
</feature>
<feature type="compositionally biased region" description="Polar residues" evidence="7">
    <location>
        <begin position="475"/>
        <end position="487"/>
    </location>
</feature>
<dbReference type="SUPFAM" id="SSF57667">
    <property type="entry name" value="beta-beta-alpha zinc fingers"/>
    <property type="match status" value="1"/>
</dbReference>
<feature type="domain" description="C2H2-type" evidence="9">
    <location>
        <begin position="32"/>
        <end position="59"/>
    </location>
</feature>
<gene>
    <name evidence="10" type="ORF">SBRCBS47491_002660</name>
</gene>
<dbReference type="InterPro" id="IPR036236">
    <property type="entry name" value="Znf_C2H2_sf"/>
</dbReference>
<dbReference type="SMART" id="SM00355">
    <property type="entry name" value="ZnF_C2H2"/>
    <property type="match status" value="2"/>
</dbReference>
<dbReference type="EMBL" id="CAWUHC010000016">
    <property type="protein sequence ID" value="CAK7215937.1"/>
    <property type="molecule type" value="Genomic_DNA"/>
</dbReference>
<evidence type="ECO:0000259" key="8">
    <source>
        <dbReference type="PROSITE" id="PS50048"/>
    </source>
</evidence>
<dbReference type="PROSITE" id="PS50157">
    <property type="entry name" value="ZINC_FINGER_C2H2_2"/>
    <property type="match status" value="2"/>
</dbReference>
<accession>A0ABP0B8K1</accession>
<evidence type="ECO:0000313" key="11">
    <source>
        <dbReference type="Proteomes" id="UP001642406"/>
    </source>
</evidence>
<feature type="domain" description="C2H2-type" evidence="9">
    <location>
        <begin position="60"/>
        <end position="87"/>
    </location>
</feature>
<comment type="caution">
    <text evidence="10">The sequence shown here is derived from an EMBL/GenBank/DDBJ whole genome shotgun (WGS) entry which is preliminary data.</text>
</comment>
<evidence type="ECO:0000256" key="4">
    <source>
        <dbReference type="ARBA" id="ARBA00023163"/>
    </source>
</evidence>
<evidence type="ECO:0000256" key="7">
    <source>
        <dbReference type="SAM" id="MobiDB-lite"/>
    </source>
</evidence>
<feature type="region of interest" description="Disordered" evidence="7">
    <location>
        <begin position="1"/>
        <end position="32"/>
    </location>
</feature>
<dbReference type="Pfam" id="PF00096">
    <property type="entry name" value="zf-C2H2"/>
    <property type="match status" value="2"/>
</dbReference>
<dbReference type="Gene3D" id="3.30.160.60">
    <property type="entry name" value="Classic Zinc Finger"/>
    <property type="match status" value="2"/>
</dbReference>
<dbReference type="PANTHER" id="PTHR47660">
    <property type="entry name" value="TRANSCRIPTION FACTOR WITH C2H2 AND ZN(2)-CYS(6) DNA BINDING DOMAIN (EUROFUNG)-RELATED-RELATED"/>
    <property type="match status" value="1"/>
</dbReference>
<sequence length="1181" mass="129236">MTSTKSTPAPTPRQSRSSTSATPSQSQSQSRLACDQCDARFNRMEHLARHRRSHTADKPYGCPTCHKKFTRRDSLLRHIPIHDNDANHHRVHAGSRVSKACTSCAHLRLRCDGTDPCGRCVSRDVQCVYTPGTRMRIMTTIQGSSASRQDSQAASSASTTSSTNATSETSATSTDSATRAGSADGSGEDATMGTVMERKENQRQENETVDDAANDIEVEDVDGTDGTGTDDAHSFAAQLSGIETMGNMEAMETMETPSSVFASAPSLSEDVHLLAGTNTMTRPLANSDYDHLALHTLTQAAMDMGSHLLDGTNRLDDSMVIDEDTSGRMSGAHGGFAGPHGPHMAPTHPLPPRYTNQVPPPAPAPRAVIPQAPLPAVPSSIMDFDLPWSHDLSLIDWITPQSMGAPTDNNNANYLNMTFAYDTPSMIFGGAAGVAPFQLTPVSESPHLSRNGMDDQSTAIDSMDSLDGEDHDLASSASHSWGSTQGPRAQYAWTGSGRTGQGPGHGRSYHANHSSHTGAPNHHQQKQQQSHHHQQQQEQQQQQQQQQHHHHQHSGAAITHQWLTGWDPTHQDNLISFPDMSRVTLDILEAEELAQVESIGAACYSAIARCLRRHGRGGAMPQQQPVPQQHQQNQHQDQQSQQPQQQQSQTQQHYRAFTNANLPPFRAMNCFVQLYFEHFQGIFPMLHQGTFNPAHQPWQLVLAVAAIGCRYSKLPGAPQFADALQELLRRAIAETIEGDNSVAREPWMCQCIILNSLGMSYSGNKRLLEIAEIKRNTPATMVRRIGCLASMQRTRPASSSSNAASNAAPGQRPRSDADAAWHEWVAEESFRRLGFCAFYHDAQISMYLDLMPCLSATELQRPLPDHDSLWSAPDAVAWHAQRRRLGIEGDNMVTLSAAMQMLADQRPLPDDLGSFARLIMVSAIYQTTVALSNNVMSSLFAGLSDVRLYPRQVTQRAISLIEALQPATVGSSSRHHEDDDDLLRASLECNIAFALMLLQTHRRDVLGLAHAFTKRGTTTKNDDSDDFSKMRHLLASWATEDGGTRARGAALQAGRLWAILRSFSTNGFHEPIATLLAILVLWSYNQLVADDNETALGGPPDLERGSVIRLDRPRNTADARTWQQQVGRSRLVPHLRGVGNIARSGAGDKILDVGKGMLQGMDIWTLGHGFATWLGKMQTAG</sequence>
<feature type="region of interest" description="Disordered" evidence="7">
    <location>
        <begin position="141"/>
        <end position="230"/>
    </location>
</feature>
<keyword evidence="2" id="KW-0862">Zinc</keyword>
<name>A0ABP0B8K1_9PEZI</name>
<dbReference type="InterPro" id="IPR007219">
    <property type="entry name" value="XnlR_reg_dom"/>
</dbReference>
<dbReference type="Gene3D" id="4.10.240.10">
    <property type="entry name" value="Zn(2)-C6 fungal-type DNA-binding domain"/>
    <property type="match status" value="1"/>
</dbReference>
<dbReference type="InterPro" id="IPR013087">
    <property type="entry name" value="Znf_C2H2_type"/>
</dbReference>
<feature type="compositionally biased region" description="Pro residues" evidence="7">
    <location>
        <begin position="348"/>
        <end position="360"/>
    </location>
</feature>
<evidence type="ECO:0000313" key="10">
    <source>
        <dbReference type="EMBL" id="CAK7215937.1"/>
    </source>
</evidence>
<evidence type="ECO:0000256" key="2">
    <source>
        <dbReference type="ARBA" id="ARBA00022833"/>
    </source>
</evidence>
<feature type="region of interest" description="Disordered" evidence="7">
    <location>
        <begin position="443"/>
        <end position="557"/>
    </location>
</feature>
<organism evidence="10 11">
    <name type="scientific">Sporothrix bragantina</name>
    <dbReference type="NCBI Taxonomy" id="671064"/>
    <lineage>
        <taxon>Eukaryota</taxon>
        <taxon>Fungi</taxon>
        <taxon>Dikarya</taxon>
        <taxon>Ascomycota</taxon>
        <taxon>Pezizomycotina</taxon>
        <taxon>Sordariomycetes</taxon>
        <taxon>Sordariomycetidae</taxon>
        <taxon>Ophiostomatales</taxon>
        <taxon>Ophiostomataceae</taxon>
        <taxon>Sporothrix</taxon>
    </lineage>
</organism>
<dbReference type="SUPFAM" id="SSF57701">
    <property type="entry name" value="Zn2/Cys6 DNA-binding domain"/>
    <property type="match status" value="1"/>
</dbReference>
<feature type="region of interest" description="Disordered" evidence="7">
    <location>
        <begin position="616"/>
        <end position="653"/>
    </location>
</feature>
<feature type="region of interest" description="Disordered" evidence="7">
    <location>
        <begin position="792"/>
        <end position="814"/>
    </location>
</feature>
<feature type="domain" description="Zn(2)-C6 fungal-type" evidence="8">
    <location>
        <begin position="100"/>
        <end position="129"/>
    </location>
</feature>
<dbReference type="Proteomes" id="UP001642406">
    <property type="component" value="Unassembled WGS sequence"/>
</dbReference>
<reference evidence="10 11" key="1">
    <citation type="submission" date="2024-01" db="EMBL/GenBank/DDBJ databases">
        <authorList>
            <person name="Allen C."/>
            <person name="Tagirdzhanova G."/>
        </authorList>
    </citation>
    <scope>NUCLEOTIDE SEQUENCE [LARGE SCALE GENOMIC DNA]</scope>
</reference>
<keyword evidence="6" id="KW-0863">Zinc-finger</keyword>
<proteinExistence type="predicted"/>
<dbReference type="PROSITE" id="PS00028">
    <property type="entry name" value="ZINC_FINGER_C2H2_1"/>
    <property type="match status" value="2"/>
</dbReference>
<feature type="compositionally biased region" description="Low complexity" evidence="7">
    <location>
        <begin position="797"/>
        <end position="808"/>
    </location>
</feature>
<dbReference type="CDD" id="cd12148">
    <property type="entry name" value="fungal_TF_MHR"/>
    <property type="match status" value="1"/>
</dbReference>
<feature type="compositionally biased region" description="Low complexity" evidence="7">
    <location>
        <begin position="143"/>
        <end position="183"/>
    </location>
</feature>
<dbReference type="PROSITE" id="PS50048">
    <property type="entry name" value="ZN2_CY6_FUNGAL_2"/>
    <property type="match status" value="1"/>
</dbReference>
<dbReference type="Pfam" id="PF04082">
    <property type="entry name" value="Fungal_trans"/>
    <property type="match status" value="1"/>
</dbReference>
<dbReference type="PANTHER" id="PTHR47660:SF2">
    <property type="entry name" value="TRANSCRIPTION FACTOR WITH C2H2 AND ZN(2)-CYS(6) DNA BINDING DOMAIN (EUROFUNG)"/>
    <property type="match status" value="1"/>
</dbReference>
<feature type="compositionally biased region" description="Low complexity" evidence="7">
    <location>
        <begin position="621"/>
        <end position="652"/>
    </location>
</feature>
<keyword evidence="3" id="KW-0805">Transcription regulation</keyword>
<evidence type="ECO:0000256" key="3">
    <source>
        <dbReference type="ARBA" id="ARBA00023015"/>
    </source>
</evidence>
<evidence type="ECO:0000259" key="9">
    <source>
        <dbReference type="PROSITE" id="PS50157"/>
    </source>
</evidence>
<keyword evidence="1" id="KW-0479">Metal-binding</keyword>
<dbReference type="InterPro" id="IPR001138">
    <property type="entry name" value="Zn2Cys6_DnaBD"/>
</dbReference>
<feature type="region of interest" description="Disordered" evidence="7">
    <location>
        <begin position="335"/>
        <end position="360"/>
    </location>
</feature>
<feature type="compositionally biased region" description="Low complexity" evidence="7">
    <location>
        <begin position="536"/>
        <end position="546"/>
    </location>
</feature>
<feature type="compositionally biased region" description="Basic and acidic residues" evidence="7">
    <location>
        <begin position="196"/>
        <end position="206"/>
    </location>
</feature>
<feature type="compositionally biased region" description="Basic residues" evidence="7">
    <location>
        <begin position="523"/>
        <end position="534"/>
    </location>
</feature>
<evidence type="ECO:0000256" key="6">
    <source>
        <dbReference type="PROSITE-ProRule" id="PRU00042"/>
    </source>
</evidence>
<feature type="compositionally biased region" description="Acidic residues" evidence="7">
    <location>
        <begin position="207"/>
        <end position="223"/>
    </location>
</feature>
<feature type="compositionally biased region" description="Low complexity" evidence="7">
    <location>
        <begin position="1"/>
        <end position="31"/>
    </location>
</feature>
<keyword evidence="4" id="KW-0804">Transcription</keyword>
<dbReference type="CDD" id="cd00067">
    <property type="entry name" value="GAL4"/>
    <property type="match status" value="1"/>
</dbReference>
<evidence type="ECO:0000256" key="1">
    <source>
        <dbReference type="ARBA" id="ARBA00022723"/>
    </source>
</evidence>
<dbReference type="InterPro" id="IPR036864">
    <property type="entry name" value="Zn2-C6_fun-type_DNA-bd_sf"/>
</dbReference>
<dbReference type="PROSITE" id="PS00463">
    <property type="entry name" value="ZN2_CY6_FUNGAL_1"/>
    <property type="match status" value="1"/>
</dbReference>
<protein>
    <submittedName>
        <fullName evidence="10">Uncharacterized protein</fullName>
    </submittedName>
</protein>